<gene>
    <name evidence="1" type="ORF">CKO43_09915</name>
</gene>
<evidence type="ECO:0000313" key="2">
    <source>
        <dbReference type="Proteomes" id="UP001041814"/>
    </source>
</evidence>
<sequence>MPMSKSFLSRSAGPTALAVALLAGCSSTPRGVDAQWRAPETARPLAGARVLVACEAAETVLVRLCVERFAAELTALGARVVSAPEAPPPPAAGPRDDARYVELARREGAQAVWIGSVSAAPAEPSSSGMSIGLGGFRIGGGGSGVGVGVSLPVGSLGGGAAVLYGAEARISDVASGRLQWTARAGGGDSGDAGAQLDALARRLVDAAAAAGLF</sequence>
<dbReference type="EMBL" id="NRRU01000031">
    <property type="protein sequence ID" value="MBK1713094.1"/>
    <property type="molecule type" value="Genomic_DNA"/>
</dbReference>
<accession>A0ABS1DSV0</accession>
<keyword evidence="2" id="KW-1185">Reference proteome</keyword>
<evidence type="ECO:0000313" key="1">
    <source>
        <dbReference type="EMBL" id="MBK1713094.1"/>
    </source>
</evidence>
<dbReference type="Proteomes" id="UP001041814">
    <property type="component" value="Unassembled WGS sequence"/>
</dbReference>
<evidence type="ECO:0008006" key="3">
    <source>
        <dbReference type="Google" id="ProtNLM"/>
    </source>
</evidence>
<reference evidence="1" key="2">
    <citation type="journal article" date="2020" name="Microorganisms">
        <title>Osmotic Adaptation and Compatible Solute Biosynthesis of Phototrophic Bacteria as Revealed from Genome Analyses.</title>
        <authorList>
            <person name="Imhoff J.F."/>
            <person name="Rahn T."/>
            <person name="Kunzel S."/>
            <person name="Keller A."/>
            <person name="Neulinger S.C."/>
        </authorList>
    </citation>
    <scope>NUCLEOTIDE SEQUENCE</scope>
    <source>
        <strain evidence="1">IM 151</strain>
    </source>
</reference>
<protein>
    <recommendedName>
        <fullName evidence="3">DUF4136 domain-containing protein</fullName>
    </recommendedName>
</protein>
<reference evidence="1" key="1">
    <citation type="submission" date="2017-08" db="EMBL/GenBank/DDBJ databases">
        <authorList>
            <person name="Imhoff J.F."/>
            <person name="Rahn T."/>
            <person name="Kuenzel S."/>
            <person name="Neulinger S.C."/>
        </authorList>
    </citation>
    <scope>NUCLEOTIDE SEQUENCE</scope>
    <source>
        <strain evidence="1">IM 151</strain>
    </source>
</reference>
<dbReference type="PROSITE" id="PS51257">
    <property type="entry name" value="PROKAR_LIPOPROTEIN"/>
    <property type="match status" value="1"/>
</dbReference>
<proteinExistence type="predicted"/>
<comment type="caution">
    <text evidence="1">The sequence shown here is derived from an EMBL/GenBank/DDBJ whole genome shotgun (WGS) entry which is preliminary data.</text>
</comment>
<organism evidence="1 2">
    <name type="scientific">Rubrivivax gelatinosus</name>
    <name type="common">Rhodocyclus gelatinosus</name>
    <name type="synonym">Rhodopseudomonas gelatinosa</name>
    <dbReference type="NCBI Taxonomy" id="28068"/>
    <lineage>
        <taxon>Bacteria</taxon>
        <taxon>Pseudomonadati</taxon>
        <taxon>Pseudomonadota</taxon>
        <taxon>Betaproteobacteria</taxon>
        <taxon>Burkholderiales</taxon>
        <taxon>Sphaerotilaceae</taxon>
        <taxon>Rubrivivax</taxon>
    </lineage>
</organism>
<name>A0ABS1DSV0_RUBGE</name>